<protein>
    <recommendedName>
        <fullName evidence="5">Cell wall-active antibiotics response LiaF-like C-terminal domain-containing protein</fullName>
    </recommendedName>
</protein>
<evidence type="ECO:0000313" key="4">
    <source>
        <dbReference type="Proteomes" id="UP000640052"/>
    </source>
</evidence>
<dbReference type="Proteomes" id="UP000640052">
    <property type="component" value="Unassembled WGS sequence"/>
</dbReference>
<feature type="domain" description="DUF1707" evidence="1">
    <location>
        <begin position="9"/>
        <end position="59"/>
    </location>
</feature>
<dbReference type="AlphaFoldDB" id="A0A919QFZ0"/>
<reference evidence="3" key="1">
    <citation type="submission" date="2021-01" db="EMBL/GenBank/DDBJ databases">
        <title>Whole genome shotgun sequence of Acrocarpospora phusangensis NBRC 108782.</title>
        <authorList>
            <person name="Komaki H."/>
            <person name="Tamura T."/>
        </authorList>
    </citation>
    <scope>NUCLEOTIDE SEQUENCE</scope>
    <source>
        <strain evidence="3">NBRC 108782</strain>
    </source>
</reference>
<name>A0A919QFZ0_9ACTN</name>
<gene>
    <name evidence="3" type="ORF">Aph01nite_64460</name>
</gene>
<evidence type="ECO:0008006" key="5">
    <source>
        <dbReference type="Google" id="ProtNLM"/>
    </source>
</evidence>
<comment type="caution">
    <text evidence="3">The sequence shown here is derived from an EMBL/GenBank/DDBJ whole genome shotgun (WGS) entry which is preliminary data.</text>
</comment>
<dbReference type="Pfam" id="PF08044">
    <property type="entry name" value="DUF1707"/>
    <property type="match status" value="1"/>
</dbReference>
<evidence type="ECO:0000259" key="1">
    <source>
        <dbReference type="Pfam" id="PF08044"/>
    </source>
</evidence>
<feature type="domain" description="Cell wall-active antibiotics response LiaF-like C-terminal" evidence="2">
    <location>
        <begin position="99"/>
        <end position="151"/>
    </location>
</feature>
<organism evidence="3 4">
    <name type="scientific">Acrocarpospora phusangensis</name>
    <dbReference type="NCBI Taxonomy" id="1070424"/>
    <lineage>
        <taxon>Bacteria</taxon>
        <taxon>Bacillati</taxon>
        <taxon>Actinomycetota</taxon>
        <taxon>Actinomycetes</taxon>
        <taxon>Streptosporangiales</taxon>
        <taxon>Streptosporangiaceae</taxon>
        <taxon>Acrocarpospora</taxon>
    </lineage>
</organism>
<dbReference type="Pfam" id="PF09922">
    <property type="entry name" value="LiaF-like_C"/>
    <property type="match status" value="1"/>
</dbReference>
<dbReference type="InterPro" id="IPR012551">
    <property type="entry name" value="DUF1707_SHOCT-like"/>
</dbReference>
<dbReference type="RefSeq" id="WP_204044773.1">
    <property type="nucleotide sequence ID" value="NZ_BOOA01000073.1"/>
</dbReference>
<keyword evidence="4" id="KW-1185">Reference proteome</keyword>
<dbReference type="PANTHER" id="PTHR40763:SF5">
    <property type="entry name" value="MEMBRANE PROTEIN"/>
    <property type="match status" value="1"/>
</dbReference>
<proteinExistence type="predicted"/>
<evidence type="ECO:0000313" key="3">
    <source>
        <dbReference type="EMBL" id="GIH28136.1"/>
    </source>
</evidence>
<dbReference type="InterPro" id="IPR024425">
    <property type="entry name" value="LiaF-like_C"/>
</dbReference>
<evidence type="ECO:0000259" key="2">
    <source>
        <dbReference type="Pfam" id="PF09922"/>
    </source>
</evidence>
<sequence length="179" mass="19804">MSDPEIGEVSDSERDAVVERLRAASIGGWLTPEELISRTEAAYGAQTRDELARMISDLPEQSSSTTHIQDKWPLRIFTLPDRSGWQRVGGRIIARPWLLGGFEFDLSGAVVPPDAEQVKCAALFGEIEIIVPDRVSVELTGFTLFGRRQIDVRESDSIGPPPVLRVRAFTIFGSVLVRN</sequence>
<dbReference type="PANTHER" id="PTHR40763">
    <property type="entry name" value="MEMBRANE PROTEIN-RELATED"/>
    <property type="match status" value="1"/>
</dbReference>
<dbReference type="EMBL" id="BOOA01000073">
    <property type="protein sequence ID" value="GIH28136.1"/>
    <property type="molecule type" value="Genomic_DNA"/>
</dbReference>
<accession>A0A919QFZ0</accession>